<organism evidence="1 2">
    <name type="scientific">Methylibium petroleiphilum (strain ATCC BAA-1232 / LMG 22953 / PM1)</name>
    <dbReference type="NCBI Taxonomy" id="420662"/>
    <lineage>
        <taxon>Bacteria</taxon>
        <taxon>Pseudomonadati</taxon>
        <taxon>Pseudomonadota</taxon>
        <taxon>Betaproteobacteria</taxon>
        <taxon>Burkholderiales</taxon>
        <taxon>Sphaerotilaceae</taxon>
        <taxon>Methylibium</taxon>
    </lineage>
</organism>
<sequence>MVGAVGSTARGRSVPLPPALDAARTFIREHIGACAGELVTWLTHGSEPGPTLREAAKLVALQLPEGANALQVVHRLTELAALSSVAELVAWREQFPRHAYRESDGRVLLDLSPPLAS</sequence>
<reference evidence="1 2" key="1">
    <citation type="journal article" date="2007" name="J. Bacteriol.">
        <title>Whole-genome analysis of the methyl tert-butyl ether-degrading beta-proteobacterium Methylibium petroleiphilum PM1.</title>
        <authorList>
            <person name="Kane S.R."/>
            <person name="Chakicherla A.Y."/>
            <person name="Chain P.S.G."/>
            <person name="Schmidt R."/>
            <person name="Shin M.W."/>
            <person name="Legler T.C."/>
            <person name="Scow K.M."/>
            <person name="Larimer F.W."/>
            <person name="Lucas S.M."/>
            <person name="Richardson P.M."/>
            <person name="Hristova K.R."/>
        </authorList>
    </citation>
    <scope>NUCLEOTIDE SEQUENCE [LARGE SCALE GENOMIC DNA]</scope>
    <source>
        <strain evidence="2">ATCC BAA-1232 / LMG 22953 / PM1</strain>
        <plasmid evidence="1 2">RPME01</plasmid>
    </source>
</reference>
<evidence type="ECO:0000313" key="1">
    <source>
        <dbReference type="EMBL" id="ABM97017.1"/>
    </source>
</evidence>
<geneLocation type="plasmid" evidence="1 2">
    <name>RPME01</name>
</geneLocation>
<dbReference type="Proteomes" id="UP000000366">
    <property type="component" value="Plasmid RPME01"/>
</dbReference>
<protein>
    <submittedName>
        <fullName evidence="1">Uncharacterized protein</fullName>
    </submittedName>
</protein>
<proteinExistence type="predicted"/>
<dbReference type="HOGENOM" id="CLU_2082059_0_0_4"/>
<gene>
    <name evidence="1" type="ordered locus">Mpe_B0242</name>
</gene>
<dbReference type="AlphaFoldDB" id="A2SN78"/>
<accession>A2SN78</accession>
<evidence type="ECO:0000313" key="2">
    <source>
        <dbReference type="Proteomes" id="UP000000366"/>
    </source>
</evidence>
<dbReference type="KEGG" id="mpt:Mpe_B0242"/>
<dbReference type="RefSeq" id="WP_011831605.1">
    <property type="nucleotide sequence ID" value="NC_008826.1"/>
</dbReference>
<dbReference type="EMBL" id="CP000556">
    <property type="protein sequence ID" value="ABM97017.1"/>
    <property type="molecule type" value="Genomic_DNA"/>
</dbReference>
<keyword evidence="2" id="KW-1185">Reference proteome</keyword>
<name>A2SN78_METPP</name>
<keyword evidence="1" id="KW-0614">Plasmid</keyword>